<proteinExistence type="predicted"/>
<dbReference type="EMBL" id="CM047585">
    <property type="protein sequence ID" value="KAI9910147.1"/>
    <property type="molecule type" value="Genomic_DNA"/>
</dbReference>
<accession>A0ACC0VUI1</accession>
<evidence type="ECO:0000313" key="1">
    <source>
        <dbReference type="EMBL" id="KAI9910147.1"/>
    </source>
</evidence>
<name>A0ACC0VUI1_9STRA</name>
<reference evidence="1 2" key="1">
    <citation type="journal article" date="2022" name="bioRxiv">
        <title>The genome of the oomycete Peronosclerospora sorghi, a cosmopolitan pathogen of maize and sorghum, is inflated with dispersed pseudogenes.</title>
        <authorList>
            <person name="Fletcher K."/>
            <person name="Martin F."/>
            <person name="Isakeit T."/>
            <person name="Cavanaugh K."/>
            <person name="Magill C."/>
            <person name="Michelmore R."/>
        </authorList>
    </citation>
    <scope>NUCLEOTIDE SEQUENCE [LARGE SCALE GENOMIC DNA]</scope>
    <source>
        <strain evidence="1">P6</strain>
    </source>
</reference>
<organism evidence="1 2">
    <name type="scientific">Peronosclerospora sorghi</name>
    <dbReference type="NCBI Taxonomy" id="230839"/>
    <lineage>
        <taxon>Eukaryota</taxon>
        <taxon>Sar</taxon>
        <taxon>Stramenopiles</taxon>
        <taxon>Oomycota</taxon>
        <taxon>Peronosporomycetes</taxon>
        <taxon>Peronosporales</taxon>
        <taxon>Peronosporaceae</taxon>
        <taxon>Peronosclerospora</taxon>
    </lineage>
</organism>
<protein>
    <submittedName>
        <fullName evidence="1">Uncharacterized protein</fullName>
    </submittedName>
</protein>
<keyword evidence="2" id="KW-1185">Reference proteome</keyword>
<evidence type="ECO:0000313" key="2">
    <source>
        <dbReference type="Proteomes" id="UP001163321"/>
    </source>
</evidence>
<comment type="caution">
    <text evidence="1">The sequence shown here is derived from an EMBL/GenBank/DDBJ whole genome shotgun (WGS) entry which is preliminary data.</text>
</comment>
<dbReference type="Proteomes" id="UP001163321">
    <property type="component" value="Chromosome 6"/>
</dbReference>
<gene>
    <name evidence="1" type="ORF">PsorP6_009997</name>
</gene>
<sequence length="61" mass="6914">MQTRISCEFQENDQQQHYAFTSLRSVQTDPYTKCGACAESSCDTQNCIPSAVMLQPRYSTN</sequence>